<dbReference type="Gene3D" id="1.10.10.10">
    <property type="entry name" value="Winged helix-like DNA-binding domain superfamily/Winged helix DNA-binding domain"/>
    <property type="match status" value="1"/>
</dbReference>
<dbReference type="CDD" id="cd06170">
    <property type="entry name" value="LuxR_C_like"/>
    <property type="match status" value="1"/>
</dbReference>
<evidence type="ECO:0000259" key="4">
    <source>
        <dbReference type="PROSITE" id="PS50043"/>
    </source>
</evidence>
<evidence type="ECO:0000256" key="2">
    <source>
        <dbReference type="ARBA" id="ARBA00023125"/>
    </source>
</evidence>
<dbReference type="SUPFAM" id="SSF55781">
    <property type="entry name" value="GAF domain-like"/>
    <property type="match status" value="1"/>
</dbReference>
<keyword evidence="2" id="KW-0238">DNA-binding</keyword>
<evidence type="ECO:0000256" key="1">
    <source>
        <dbReference type="ARBA" id="ARBA00023015"/>
    </source>
</evidence>
<keyword evidence="1" id="KW-0805">Transcription regulation</keyword>
<name>A0ABS0C0C7_9NOCA</name>
<dbReference type="RefSeq" id="WP_195031216.1">
    <property type="nucleotide sequence ID" value="NZ_JADLRE010000001.1"/>
</dbReference>
<sequence>MSASGHTIEALFTSIDQASDAHALFTAASTRLREISPFDAAVWVATDPVNGLTTAPVQVENLHEGGCGDYWESELFAEHVHPFRDLARAPVPVAGLRAATGDRPASSPLYRKFMSPRGFDDELRAVLRVDGQPWGHLSLFRERGRHPFRDADIALVHAISVPMARRLRSFARPVAGAFQDFAATPGMLLFDTAGSLVSINDEARHLLAEMPVGPALPTAKGIDLPLPTWILTTAGHTRMTGENARIRVRTRTGRWLVCHASSLRSGDDAAAVTALVLEPARPTEVASLIVAAYALTDREMDVTELIARGLSTAQIAARLFLSAHTVRDHVKAIFEKVGVTSRGELVAKLFTDHYEPAAARHTLRILSRDADGRTGYAGPRAE</sequence>
<evidence type="ECO:0000256" key="3">
    <source>
        <dbReference type="ARBA" id="ARBA00023163"/>
    </source>
</evidence>
<dbReference type="InterPro" id="IPR000792">
    <property type="entry name" value="Tscrpt_reg_LuxR_C"/>
</dbReference>
<keyword evidence="6" id="KW-1185">Reference proteome</keyword>
<evidence type="ECO:0000313" key="6">
    <source>
        <dbReference type="Proteomes" id="UP000807309"/>
    </source>
</evidence>
<protein>
    <submittedName>
        <fullName evidence="5">Helix-turn-helix transcriptional regulator</fullName>
    </submittedName>
</protein>
<dbReference type="InterPro" id="IPR016032">
    <property type="entry name" value="Sig_transdc_resp-reg_C-effctor"/>
</dbReference>
<dbReference type="PANTHER" id="PTHR44688:SF16">
    <property type="entry name" value="DNA-BINDING TRANSCRIPTIONAL ACTIVATOR DEVR_DOSR"/>
    <property type="match status" value="1"/>
</dbReference>
<evidence type="ECO:0000313" key="5">
    <source>
        <dbReference type="EMBL" id="MBF6223838.1"/>
    </source>
</evidence>
<dbReference type="SUPFAM" id="SSF46894">
    <property type="entry name" value="C-terminal effector domain of the bipartite response regulators"/>
    <property type="match status" value="1"/>
</dbReference>
<keyword evidence="3" id="KW-0804">Transcription</keyword>
<dbReference type="PROSITE" id="PS00622">
    <property type="entry name" value="HTH_LUXR_1"/>
    <property type="match status" value="1"/>
</dbReference>
<dbReference type="PANTHER" id="PTHR44688">
    <property type="entry name" value="DNA-BINDING TRANSCRIPTIONAL ACTIVATOR DEVR_DOSR"/>
    <property type="match status" value="1"/>
</dbReference>
<dbReference type="PROSITE" id="PS50043">
    <property type="entry name" value="HTH_LUXR_2"/>
    <property type="match status" value="1"/>
</dbReference>
<feature type="domain" description="HTH luxR-type" evidence="4">
    <location>
        <begin position="288"/>
        <end position="353"/>
    </location>
</feature>
<proteinExistence type="predicted"/>
<dbReference type="PRINTS" id="PR00038">
    <property type="entry name" value="HTHLUXR"/>
</dbReference>
<organism evidence="5 6">
    <name type="scientific">Nocardia abscessus</name>
    <dbReference type="NCBI Taxonomy" id="120957"/>
    <lineage>
        <taxon>Bacteria</taxon>
        <taxon>Bacillati</taxon>
        <taxon>Actinomycetota</taxon>
        <taxon>Actinomycetes</taxon>
        <taxon>Mycobacteriales</taxon>
        <taxon>Nocardiaceae</taxon>
        <taxon>Nocardia</taxon>
    </lineage>
</organism>
<accession>A0ABS0C0C7</accession>
<dbReference type="InterPro" id="IPR036388">
    <property type="entry name" value="WH-like_DNA-bd_sf"/>
</dbReference>
<dbReference type="EMBL" id="JADLRE010000001">
    <property type="protein sequence ID" value="MBF6223838.1"/>
    <property type="molecule type" value="Genomic_DNA"/>
</dbReference>
<dbReference type="SMART" id="SM00421">
    <property type="entry name" value="HTH_LUXR"/>
    <property type="match status" value="1"/>
</dbReference>
<dbReference type="Proteomes" id="UP000807309">
    <property type="component" value="Unassembled WGS sequence"/>
</dbReference>
<dbReference type="Pfam" id="PF00196">
    <property type="entry name" value="GerE"/>
    <property type="match status" value="1"/>
</dbReference>
<reference evidence="5 6" key="1">
    <citation type="submission" date="2020-10" db="EMBL/GenBank/DDBJ databases">
        <title>Identification of Nocardia species via Next-generation sequencing and recognition of intraspecies genetic diversity.</title>
        <authorList>
            <person name="Li P."/>
            <person name="Li P."/>
            <person name="Lu B."/>
        </authorList>
    </citation>
    <scope>NUCLEOTIDE SEQUENCE [LARGE SCALE GENOMIC DNA]</scope>
    <source>
        <strain evidence="5 6">N-11</strain>
    </source>
</reference>
<gene>
    <name evidence="5" type="ORF">IU470_01680</name>
</gene>
<comment type="caution">
    <text evidence="5">The sequence shown here is derived from an EMBL/GenBank/DDBJ whole genome shotgun (WGS) entry which is preliminary data.</text>
</comment>